<dbReference type="Pfam" id="PF00583">
    <property type="entry name" value="Acetyltransf_1"/>
    <property type="match status" value="1"/>
</dbReference>
<dbReference type="PANTHER" id="PTHR10625:SF17">
    <property type="entry name" value="HISTONE DEACETYLASE 8"/>
    <property type="match status" value="1"/>
</dbReference>
<dbReference type="GO" id="GO:0016747">
    <property type="term" value="F:acyltransferase activity, transferring groups other than amino-acyl groups"/>
    <property type="evidence" value="ECO:0007669"/>
    <property type="project" value="InterPro"/>
</dbReference>
<evidence type="ECO:0000256" key="5">
    <source>
        <dbReference type="ARBA" id="ARBA00022833"/>
    </source>
</evidence>
<keyword evidence="8" id="KW-1185">Reference proteome</keyword>
<dbReference type="InterPro" id="IPR000182">
    <property type="entry name" value="GNAT_dom"/>
</dbReference>
<comment type="similarity">
    <text evidence="2">Belongs to the histone deacetylase family.</text>
</comment>
<dbReference type="InterPro" id="IPR037138">
    <property type="entry name" value="His_deacetylse_dom_sf"/>
</dbReference>
<dbReference type="OrthoDB" id="9808367at2"/>
<evidence type="ECO:0000259" key="6">
    <source>
        <dbReference type="PROSITE" id="PS51186"/>
    </source>
</evidence>
<protein>
    <submittedName>
        <fullName evidence="7">Deacetylase</fullName>
    </submittedName>
</protein>
<dbReference type="SUPFAM" id="SSF52768">
    <property type="entry name" value="Arginase/deacetylase"/>
    <property type="match status" value="1"/>
</dbReference>
<dbReference type="SUPFAM" id="SSF55729">
    <property type="entry name" value="Acyl-CoA N-acyltransferases (Nat)"/>
    <property type="match status" value="1"/>
</dbReference>
<dbReference type="PANTHER" id="PTHR10625">
    <property type="entry name" value="HISTONE DEACETYLASE HDAC1-RELATED"/>
    <property type="match status" value="1"/>
</dbReference>
<dbReference type="PRINTS" id="PR01270">
    <property type="entry name" value="HDASUPER"/>
</dbReference>
<dbReference type="InterPro" id="IPR000286">
    <property type="entry name" value="HDACs"/>
</dbReference>
<dbReference type="STRING" id="927083.DB32_002324"/>
<name>A0A0F6W1L0_9BACT</name>
<dbReference type="Pfam" id="PF00850">
    <property type="entry name" value="Hist_deacetyl"/>
    <property type="match status" value="1"/>
</dbReference>
<evidence type="ECO:0000313" key="8">
    <source>
        <dbReference type="Proteomes" id="UP000034883"/>
    </source>
</evidence>
<proteinExistence type="inferred from homology"/>
<dbReference type="EMBL" id="CP011125">
    <property type="protein sequence ID" value="AKF05175.1"/>
    <property type="molecule type" value="Genomic_DNA"/>
</dbReference>
<sequence length="597" mass="66724">MFRIRLIHDDVLEADRVALTQVQSMLRAQFPGLRHETVDELPTLLRDPLAHRIRTFVFVAERQRQNDVRGFAILAHAPDLEFCYLDFISAAPKETGRGVGGALYERVREECRALGAKGLLFECLPDDPDDVSDPATLEQNRARLRFYERWGARPVIHTAYRTAIEPGGSTKDLPYLVFDDLGSGRPLGRDEAREIVRAILERKYAWLVTSEYVGRVVESIVDDPIELRPSRYRRKKVNAPSTPLPIDVPAHLRIPLLVAERHDVHHVRERGYVEAPVRIPVIKRELDRLPIFEPTQMRRFGREPIVAVHDDEFVDYLERVCAALPPKRSAYPYVFPVRNAGRMPDDLETRAGWYCIDTFTPLHKNVWLAATDAVDCALTGAAMILEGKARLAYALVRPPGHHAEHKSFGGFCYLNSAAIAAHHLGACAGGAKVAILDVDYHHGNGQQEIFWERGDVLTVSIHGHPRFAYPYFTGFEDEIGWGDGEGANLNLPLPEQVDGAAYDLALARALDAVRAFEPSFLVVCLGLDPGRGDPTGTWSLGASDFERNGRRIGALGVPTLVVQEGGYHTRNLGVHARHFFRGLWESATGRSLARADT</sequence>
<organism evidence="7 8">
    <name type="scientific">Sandaracinus amylolyticus</name>
    <dbReference type="NCBI Taxonomy" id="927083"/>
    <lineage>
        <taxon>Bacteria</taxon>
        <taxon>Pseudomonadati</taxon>
        <taxon>Myxococcota</taxon>
        <taxon>Polyangia</taxon>
        <taxon>Polyangiales</taxon>
        <taxon>Sandaracinaceae</taxon>
        <taxon>Sandaracinus</taxon>
    </lineage>
</organism>
<feature type="domain" description="N-acetyltransferase" evidence="6">
    <location>
        <begin position="9"/>
        <end position="180"/>
    </location>
</feature>
<comment type="cofactor">
    <cofactor evidence="1">
        <name>Zn(2+)</name>
        <dbReference type="ChEBI" id="CHEBI:29105"/>
    </cofactor>
</comment>
<dbReference type="Proteomes" id="UP000034883">
    <property type="component" value="Chromosome"/>
</dbReference>
<dbReference type="InterPro" id="IPR016181">
    <property type="entry name" value="Acyl_CoA_acyltransferase"/>
</dbReference>
<reference evidence="7 8" key="1">
    <citation type="submission" date="2015-03" db="EMBL/GenBank/DDBJ databases">
        <title>Genome assembly of Sandaracinus amylolyticus DSM 53668.</title>
        <authorList>
            <person name="Sharma G."/>
            <person name="Subramanian S."/>
        </authorList>
    </citation>
    <scope>NUCLEOTIDE SEQUENCE [LARGE SCALE GENOMIC DNA]</scope>
    <source>
        <strain evidence="7 8">DSM 53668</strain>
    </source>
</reference>
<keyword evidence="4" id="KW-0378">Hydrolase</keyword>
<dbReference type="RefSeq" id="WP_053232441.1">
    <property type="nucleotide sequence ID" value="NZ_CP011125.1"/>
</dbReference>
<evidence type="ECO:0000256" key="4">
    <source>
        <dbReference type="ARBA" id="ARBA00022801"/>
    </source>
</evidence>
<evidence type="ECO:0000256" key="3">
    <source>
        <dbReference type="ARBA" id="ARBA00022723"/>
    </source>
</evidence>
<dbReference type="Gene3D" id="3.40.630.30">
    <property type="match status" value="1"/>
</dbReference>
<dbReference type="InterPro" id="IPR023801">
    <property type="entry name" value="His_deacetylse_dom"/>
</dbReference>
<dbReference type="InterPro" id="IPR023696">
    <property type="entry name" value="Ureohydrolase_dom_sf"/>
</dbReference>
<evidence type="ECO:0000313" key="7">
    <source>
        <dbReference type="EMBL" id="AKF05175.1"/>
    </source>
</evidence>
<dbReference type="PROSITE" id="PS51186">
    <property type="entry name" value="GNAT"/>
    <property type="match status" value="1"/>
</dbReference>
<evidence type="ECO:0000256" key="2">
    <source>
        <dbReference type="ARBA" id="ARBA00005947"/>
    </source>
</evidence>
<accession>A0A0F6W1L0</accession>
<dbReference type="AlphaFoldDB" id="A0A0F6W1L0"/>
<evidence type="ECO:0000256" key="1">
    <source>
        <dbReference type="ARBA" id="ARBA00001947"/>
    </source>
</evidence>
<dbReference type="KEGG" id="samy:DB32_002324"/>
<dbReference type="GO" id="GO:0040029">
    <property type="term" value="P:epigenetic regulation of gene expression"/>
    <property type="evidence" value="ECO:0007669"/>
    <property type="project" value="TreeGrafter"/>
</dbReference>
<dbReference type="Gene3D" id="3.40.800.20">
    <property type="entry name" value="Histone deacetylase domain"/>
    <property type="match status" value="1"/>
</dbReference>
<dbReference type="GO" id="GO:0046872">
    <property type="term" value="F:metal ion binding"/>
    <property type="evidence" value="ECO:0007669"/>
    <property type="project" value="UniProtKB-KW"/>
</dbReference>
<dbReference type="GO" id="GO:0016787">
    <property type="term" value="F:hydrolase activity"/>
    <property type="evidence" value="ECO:0007669"/>
    <property type="project" value="UniProtKB-KW"/>
</dbReference>
<gene>
    <name evidence="7" type="ORF">DB32_002324</name>
</gene>
<keyword evidence="3" id="KW-0479">Metal-binding</keyword>
<keyword evidence="5" id="KW-0862">Zinc</keyword>
<dbReference type="GO" id="GO:0004407">
    <property type="term" value="F:histone deacetylase activity"/>
    <property type="evidence" value="ECO:0007669"/>
    <property type="project" value="TreeGrafter"/>
</dbReference>
<dbReference type="CDD" id="cd10001">
    <property type="entry name" value="HDAC_classII_APAH"/>
    <property type="match status" value="1"/>
</dbReference>